<name>E4RW66_LEAB4</name>
<dbReference type="Proteomes" id="UP000007435">
    <property type="component" value="Chromosome"/>
</dbReference>
<feature type="transmembrane region" description="Helical" evidence="1">
    <location>
        <begin position="47"/>
        <end position="65"/>
    </location>
</feature>
<evidence type="ECO:0000313" key="3">
    <source>
        <dbReference type="Proteomes" id="UP000007435"/>
    </source>
</evidence>
<keyword evidence="1" id="KW-0472">Membrane</keyword>
<accession>E4RW66</accession>
<evidence type="ECO:0008006" key="4">
    <source>
        <dbReference type="Google" id="ProtNLM"/>
    </source>
</evidence>
<organism evidence="2 3">
    <name type="scientific">Leadbetterella byssophila (strain DSM 17132 / JCM 16389 / KACC 11308 / NBRC 106382 / 4M15)</name>
    <dbReference type="NCBI Taxonomy" id="649349"/>
    <lineage>
        <taxon>Bacteria</taxon>
        <taxon>Pseudomonadati</taxon>
        <taxon>Bacteroidota</taxon>
        <taxon>Cytophagia</taxon>
        <taxon>Cytophagales</taxon>
        <taxon>Leadbetterellaceae</taxon>
        <taxon>Leadbetterella</taxon>
    </lineage>
</organism>
<evidence type="ECO:0000256" key="1">
    <source>
        <dbReference type="SAM" id="Phobius"/>
    </source>
</evidence>
<protein>
    <recommendedName>
        <fullName evidence="4">DUF4760 domain-containing protein</fullName>
    </recommendedName>
</protein>
<dbReference type="EMBL" id="CP002305">
    <property type="protein sequence ID" value="ADQ17101.1"/>
    <property type="molecule type" value="Genomic_DNA"/>
</dbReference>
<dbReference type="HOGENOM" id="CLU_1394819_0_0_10"/>
<sequence length="195" mass="23406">MFFYKRGSYLLLTLLLLAVTIFGTYITLTSNFEISTLRSDWEDLLRFAVYLSVLCLVAVIGYFHWRQLVKEEISTKIPVTRHRMDHLLADIRDLRKLVDLKDQIGDDYFRKHCKAFLNLYNLEREYLDKLLYNICEDKVDDLLIQIDYELVQIFKELHYIKGSSVHLTIEENLPIRLKDCLESWLKYYHQHDFSN</sequence>
<reference key="1">
    <citation type="submission" date="2010-11" db="EMBL/GenBank/DDBJ databases">
        <title>The complete genome of Leadbetterella byssophila DSM 17132.</title>
        <authorList>
            <consortium name="US DOE Joint Genome Institute (JGI-PGF)"/>
            <person name="Lucas S."/>
            <person name="Copeland A."/>
            <person name="Lapidus A."/>
            <person name="Glavina del Rio T."/>
            <person name="Dalin E."/>
            <person name="Tice H."/>
            <person name="Bruce D."/>
            <person name="Goodwin L."/>
            <person name="Pitluck S."/>
            <person name="Kyrpides N."/>
            <person name="Mavromatis K."/>
            <person name="Ivanova N."/>
            <person name="Teshima H."/>
            <person name="Brettin T."/>
            <person name="Detter J.C."/>
            <person name="Han C."/>
            <person name="Tapia R."/>
            <person name="Land M."/>
            <person name="Hauser L."/>
            <person name="Markowitz V."/>
            <person name="Cheng J.-F."/>
            <person name="Hugenholtz P."/>
            <person name="Woyke T."/>
            <person name="Wu D."/>
            <person name="Tindall B."/>
            <person name="Pomrenke H.G."/>
            <person name="Brambilla E."/>
            <person name="Klenk H.-P."/>
            <person name="Eisen J.A."/>
        </authorList>
    </citation>
    <scope>NUCLEOTIDE SEQUENCE [LARGE SCALE GENOMIC DNA]</scope>
    <source>
        <strain>DSM 17132</strain>
    </source>
</reference>
<proteinExistence type="predicted"/>
<keyword evidence="1" id="KW-1133">Transmembrane helix</keyword>
<dbReference type="KEGG" id="lby:Lbys_1387"/>
<gene>
    <name evidence="2" type="ordered locus">Lbys_1387</name>
</gene>
<evidence type="ECO:0000313" key="2">
    <source>
        <dbReference type="EMBL" id="ADQ17101.1"/>
    </source>
</evidence>
<keyword evidence="3" id="KW-1185">Reference proteome</keyword>
<dbReference type="AlphaFoldDB" id="E4RW66"/>
<reference evidence="2 3" key="2">
    <citation type="journal article" date="2011" name="Stand. Genomic Sci.">
        <title>Complete genome sequence of Leadbetterella byssophila type strain (4M15).</title>
        <authorList>
            <person name="Abt B."/>
            <person name="Teshima H."/>
            <person name="Lucas S."/>
            <person name="Lapidus A."/>
            <person name="Del Rio T.G."/>
            <person name="Nolan M."/>
            <person name="Tice H."/>
            <person name="Cheng J.F."/>
            <person name="Pitluck S."/>
            <person name="Liolios K."/>
            <person name="Pagani I."/>
            <person name="Ivanova N."/>
            <person name="Mavromatis K."/>
            <person name="Pati A."/>
            <person name="Tapia R."/>
            <person name="Han C."/>
            <person name="Goodwin L."/>
            <person name="Chen A."/>
            <person name="Palaniappan K."/>
            <person name="Land M."/>
            <person name="Hauser L."/>
            <person name="Chang Y.J."/>
            <person name="Jeffries C.D."/>
            <person name="Rohde M."/>
            <person name="Goker M."/>
            <person name="Tindall B.J."/>
            <person name="Detter J.C."/>
            <person name="Woyke T."/>
            <person name="Bristow J."/>
            <person name="Eisen J.A."/>
            <person name="Markowitz V."/>
            <person name="Hugenholtz P."/>
            <person name="Klenk H.P."/>
            <person name="Kyrpides N.C."/>
        </authorList>
    </citation>
    <scope>NUCLEOTIDE SEQUENCE [LARGE SCALE GENOMIC DNA]</scope>
    <source>
        <strain evidence="3">DSM 17132 / JCM 16389 / KACC 11308 / NBRC 106382 / 4M15</strain>
    </source>
</reference>
<keyword evidence="1" id="KW-0812">Transmembrane</keyword>